<dbReference type="AlphaFoldDB" id="A0A7J7MAS2"/>
<sequence>MREEFKFFLVIPEKDRISWGTIILGFVDGGDVLAAKDLFRGASMKIVVAWTAMAKSYVGLSFSGVTSCFGCGGNTHWVRDCPWREAKCEVQGSIGVRRLCTSRKNQSFGIRFLKCHTFQYFKWLTDALEEATLEESKKNLNINVKVIVEMGLDDFIKDFKEKTTM</sequence>
<comment type="caution">
    <text evidence="3">The sequence shown here is derived from an EMBL/GenBank/DDBJ whole genome shotgun (WGS) entry which is preliminary data.</text>
</comment>
<dbReference type="PROSITE" id="PS50158">
    <property type="entry name" value="ZF_CCHC"/>
    <property type="match status" value="1"/>
</dbReference>
<keyword evidence="4" id="KW-1185">Reference proteome</keyword>
<evidence type="ECO:0000313" key="3">
    <source>
        <dbReference type="EMBL" id="KAF6151848.1"/>
    </source>
</evidence>
<dbReference type="Proteomes" id="UP000541444">
    <property type="component" value="Unassembled WGS sequence"/>
</dbReference>
<dbReference type="GO" id="GO:0003676">
    <property type="term" value="F:nucleic acid binding"/>
    <property type="evidence" value="ECO:0007669"/>
    <property type="project" value="InterPro"/>
</dbReference>
<proteinExistence type="predicted"/>
<organism evidence="3 4">
    <name type="scientific">Kingdonia uniflora</name>
    <dbReference type="NCBI Taxonomy" id="39325"/>
    <lineage>
        <taxon>Eukaryota</taxon>
        <taxon>Viridiplantae</taxon>
        <taxon>Streptophyta</taxon>
        <taxon>Embryophyta</taxon>
        <taxon>Tracheophyta</taxon>
        <taxon>Spermatophyta</taxon>
        <taxon>Magnoliopsida</taxon>
        <taxon>Ranunculales</taxon>
        <taxon>Circaeasteraceae</taxon>
        <taxon>Kingdonia</taxon>
    </lineage>
</organism>
<name>A0A7J7MAS2_9MAGN</name>
<protein>
    <recommendedName>
        <fullName evidence="2">CCHC-type domain-containing protein</fullName>
    </recommendedName>
</protein>
<dbReference type="GO" id="GO:0008270">
    <property type="term" value="F:zinc ion binding"/>
    <property type="evidence" value="ECO:0007669"/>
    <property type="project" value="UniProtKB-KW"/>
</dbReference>
<reference evidence="3 4" key="1">
    <citation type="journal article" date="2020" name="IScience">
        <title>Genome Sequencing of the Endangered Kingdonia uniflora (Circaeasteraceae, Ranunculales) Reveals Potential Mechanisms of Evolutionary Specialization.</title>
        <authorList>
            <person name="Sun Y."/>
            <person name="Deng T."/>
            <person name="Zhang A."/>
            <person name="Moore M.J."/>
            <person name="Landis J.B."/>
            <person name="Lin N."/>
            <person name="Zhang H."/>
            <person name="Zhang X."/>
            <person name="Huang J."/>
            <person name="Zhang X."/>
            <person name="Sun H."/>
            <person name="Wang H."/>
        </authorList>
    </citation>
    <scope>NUCLEOTIDE SEQUENCE [LARGE SCALE GENOMIC DNA]</scope>
    <source>
        <strain evidence="3">TB1705</strain>
        <tissue evidence="3">Leaf</tissue>
    </source>
</reference>
<dbReference type="EMBL" id="JACGCM010001659">
    <property type="protein sequence ID" value="KAF6151848.1"/>
    <property type="molecule type" value="Genomic_DNA"/>
</dbReference>
<keyword evidence="1" id="KW-0862">Zinc</keyword>
<evidence type="ECO:0000259" key="2">
    <source>
        <dbReference type="PROSITE" id="PS50158"/>
    </source>
</evidence>
<gene>
    <name evidence="3" type="ORF">GIB67_010422</name>
</gene>
<evidence type="ECO:0000313" key="4">
    <source>
        <dbReference type="Proteomes" id="UP000541444"/>
    </source>
</evidence>
<feature type="domain" description="CCHC-type" evidence="2">
    <location>
        <begin position="68"/>
        <end position="82"/>
    </location>
</feature>
<accession>A0A7J7MAS2</accession>
<keyword evidence="1" id="KW-0863">Zinc-finger</keyword>
<keyword evidence="1" id="KW-0479">Metal-binding</keyword>
<dbReference type="InterPro" id="IPR001878">
    <property type="entry name" value="Znf_CCHC"/>
</dbReference>
<evidence type="ECO:0000256" key="1">
    <source>
        <dbReference type="PROSITE-ProRule" id="PRU00047"/>
    </source>
</evidence>